<evidence type="ECO:0000256" key="5">
    <source>
        <dbReference type="SAM" id="Phobius"/>
    </source>
</evidence>
<feature type="transmembrane region" description="Helical" evidence="5">
    <location>
        <begin position="477"/>
        <end position="501"/>
    </location>
</feature>
<dbReference type="PANTHER" id="PTHR24361:SF613">
    <property type="entry name" value="NUCLEAR RECEPTOR-BINDING PROTEIN-RELATED"/>
    <property type="match status" value="1"/>
</dbReference>
<dbReference type="RefSeq" id="XP_035828061.1">
    <property type="nucleotide sequence ID" value="XM_035972168.1"/>
</dbReference>
<dbReference type="Pfam" id="PF10324">
    <property type="entry name" value="7TM_GPCR_Srw"/>
    <property type="match status" value="1"/>
</dbReference>
<evidence type="ECO:0000256" key="3">
    <source>
        <dbReference type="ARBA" id="ARBA00022989"/>
    </source>
</evidence>
<dbReference type="Proteomes" id="UP000694888">
    <property type="component" value="Unplaced"/>
</dbReference>
<feature type="domain" description="G-protein coupled receptors family 1 profile" evidence="7">
    <location>
        <begin position="302"/>
        <end position="500"/>
    </location>
</feature>
<dbReference type="PROSITE" id="PS50262">
    <property type="entry name" value="G_PROTEIN_RECEP_F1_2"/>
    <property type="match status" value="1"/>
</dbReference>
<evidence type="ECO:0000256" key="1">
    <source>
        <dbReference type="ARBA" id="ARBA00004370"/>
    </source>
</evidence>
<evidence type="ECO:0000259" key="6">
    <source>
        <dbReference type="PROSITE" id="PS50011"/>
    </source>
</evidence>
<feature type="domain" description="Protein kinase" evidence="6">
    <location>
        <begin position="1"/>
        <end position="189"/>
    </location>
</feature>
<keyword evidence="4 5" id="KW-0472">Membrane</keyword>
<gene>
    <name evidence="9" type="primary">LOC101850033</name>
</gene>
<dbReference type="PANTHER" id="PTHR24361">
    <property type="entry name" value="MITOGEN-ACTIVATED KINASE KINASE KINASE"/>
    <property type="match status" value="1"/>
</dbReference>
<comment type="subcellular location">
    <subcellularLocation>
        <location evidence="1">Membrane</location>
    </subcellularLocation>
</comment>
<reference evidence="9" key="1">
    <citation type="submission" date="2025-08" db="UniProtKB">
        <authorList>
            <consortium name="RefSeq"/>
        </authorList>
    </citation>
    <scope>IDENTIFICATION</scope>
</reference>
<dbReference type="Gene3D" id="1.20.1070.10">
    <property type="entry name" value="Rhodopsin 7-helix transmembrane proteins"/>
    <property type="match status" value="1"/>
</dbReference>
<dbReference type="Gene3D" id="1.10.510.10">
    <property type="entry name" value="Transferase(Phosphotransferase) domain 1"/>
    <property type="match status" value="1"/>
</dbReference>
<sequence>MKMDWAVRCKGFVAICMPLCSRGSLHDARHSLNGEQIERYFVQIACALRYLHVRCAVHGDVKPANILLDESNNAILGDLGISRFLARGQDRVRSWSILGTRGFLAPEIQSDVIVDPFLTDAYALGATLWCLVFKPNPRNWEDLMTAMESDSTLLPRLGFHRFVLSRLVQNNPRLRLSVCDLLAFLRVRFERFRLLVMTSMLEITSVNVTDFSLYGKNAEGRGSSLKVLSDFTRQVFVVVNYCIICSLINVFGTWLLLNNLCCPQWLNICFNPLFQYSDIPFSSIDVQYLTAGWPHVCFTRISSWITAFITFERCLCIAIPLKVKQILTPRRTVALIVSIFLLLIATVSPVYYTSRLVWKFFPNRNKSLLVLSFTDDRKEIESVAFMINNVVVPVGAFLVVIVCTITLVLKLNEKAKWRKTSTAPGKTTEISSKEKRVVKMVSFISTIFISCFCPVTVVFFFMAREPEFSIDGQYRNIFFVVFSFCFILESINSSVNIFVYYNMSTKYKDTFNVLFRRKYVENKTGGGKRRLGDRY</sequence>
<evidence type="ECO:0000259" key="7">
    <source>
        <dbReference type="PROSITE" id="PS50262"/>
    </source>
</evidence>
<keyword evidence="3 5" id="KW-1133">Transmembrane helix</keyword>
<dbReference type="InterPro" id="IPR053235">
    <property type="entry name" value="Ser_Thr_kinase"/>
</dbReference>
<dbReference type="SUPFAM" id="SSF81321">
    <property type="entry name" value="Family A G protein-coupled receptor-like"/>
    <property type="match status" value="1"/>
</dbReference>
<accession>A0ABM1W068</accession>
<evidence type="ECO:0000256" key="4">
    <source>
        <dbReference type="ARBA" id="ARBA00023136"/>
    </source>
</evidence>
<dbReference type="InterPro" id="IPR011009">
    <property type="entry name" value="Kinase-like_dom_sf"/>
</dbReference>
<dbReference type="SUPFAM" id="SSF56112">
    <property type="entry name" value="Protein kinase-like (PK-like)"/>
    <property type="match status" value="1"/>
</dbReference>
<name>A0ABM1W068_APLCA</name>
<dbReference type="PROSITE" id="PS50011">
    <property type="entry name" value="PROTEIN_KINASE_DOM"/>
    <property type="match status" value="1"/>
</dbReference>
<dbReference type="InterPro" id="IPR017452">
    <property type="entry name" value="GPCR_Rhodpsn_7TM"/>
</dbReference>
<evidence type="ECO:0000256" key="2">
    <source>
        <dbReference type="ARBA" id="ARBA00022692"/>
    </source>
</evidence>
<feature type="transmembrane region" description="Helical" evidence="5">
    <location>
        <begin position="390"/>
        <end position="409"/>
    </location>
</feature>
<protein>
    <submittedName>
        <fullName evidence="9">Uncharacterized protein LOC101850033</fullName>
    </submittedName>
</protein>
<keyword evidence="2 5" id="KW-0812">Transmembrane</keyword>
<feature type="transmembrane region" description="Helical" evidence="5">
    <location>
        <begin position="333"/>
        <end position="352"/>
    </location>
</feature>
<dbReference type="SMART" id="SM00220">
    <property type="entry name" value="S_TKc"/>
    <property type="match status" value="1"/>
</dbReference>
<dbReference type="GeneID" id="101850033"/>
<feature type="transmembrane region" description="Helical" evidence="5">
    <location>
        <begin position="235"/>
        <end position="257"/>
    </location>
</feature>
<evidence type="ECO:0000313" key="9">
    <source>
        <dbReference type="RefSeq" id="XP_035828061.1"/>
    </source>
</evidence>
<dbReference type="InterPro" id="IPR000719">
    <property type="entry name" value="Prot_kinase_dom"/>
</dbReference>
<evidence type="ECO:0000313" key="8">
    <source>
        <dbReference type="Proteomes" id="UP000694888"/>
    </source>
</evidence>
<dbReference type="InterPro" id="IPR019427">
    <property type="entry name" value="7TM_GPCR_serpentine_rcpt_Srw"/>
</dbReference>
<organism evidence="8 9">
    <name type="scientific">Aplysia californica</name>
    <name type="common">California sea hare</name>
    <dbReference type="NCBI Taxonomy" id="6500"/>
    <lineage>
        <taxon>Eukaryota</taxon>
        <taxon>Metazoa</taxon>
        <taxon>Spiralia</taxon>
        <taxon>Lophotrochozoa</taxon>
        <taxon>Mollusca</taxon>
        <taxon>Gastropoda</taxon>
        <taxon>Heterobranchia</taxon>
        <taxon>Euthyneura</taxon>
        <taxon>Tectipleura</taxon>
        <taxon>Aplysiida</taxon>
        <taxon>Aplysioidea</taxon>
        <taxon>Aplysiidae</taxon>
        <taxon>Aplysia</taxon>
    </lineage>
</organism>
<proteinExistence type="predicted"/>
<dbReference type="Pfam" id="PF00069">
    <property type="entry name" value="Pkinase"/>
    <property type="match status" value="1"/>
</dbReference>
<feature type="transmembrane region" description="Helical" evidence="5">
    <location>
        <begin position="440"/>
        <end position="462"/>
    </location>
</feature>
<keyword evidence="8" id="KW-1185">Reference proteome</keyword>